<gene>
    <name evidence="2" type="ORF">V1477_014376</name>
</gene>
<dbReference type="Proteomes" id="UP001607303">
    <property type="component" value="Unassembled WGS sequence"/>
</dbReference>
<reference evidence="2 3" key="1">
    <citation type="journal article" date="2024" name="Ann. Entomol. Soc. Am.">
        <title>Genomic analyses of the southern and eastern yellowjacket wasps (Hymenoptera: Vespidae) reveal evolutionary signatures of social life.</title>
        <authorList>
            <person name="Catto M.A."/>
            <person name="Caine P.B."/>
            <person name="Orr S.E."/>
            <person name="Hunt B.G."/>
            <person name="Goodisman M.A.D."/>
        </authorList>
    </citation>
    <scope>NUCLEOTIDE SEQUENCE [LARGE SCALE GENOMIC DNA]</scope>
    <source>
        <strain evidence="2">232</strain>
        <tissue evidence="2">Head and thorax</tissue>
    </source>
</reference>
<evidence type="ECO:0000313" key="2">
    <source>
        <dbReference type="EMBL" id="KAL2733408.1"/>
    </source>
</evidence>
<sequence length="148" mass="16726">MDIYIISALPRTRNQSCVLHMFTTESRGIEGEGRGRERGGRGGEEGGRGGGRREGGGRGMWSFKKMIIVDHFLDPYSRSTSLQSQSRFFTEANIPAYSRYHPRRHTAYNGVRLHFRKSNIESSPGASSRCTIFVNSYLDRVSESFVKL</sequence>
<accession>A0ABD2BKV6</accession>
<name>A0ABD2BKV6_VESMC</name>
<feature type="region of interest" description="Disordered" evidence="1">
    <location>
        <begin position="28"/>
        <end position="59"/>
    </location>
</feature>
<proteinExistence type="predicted"/>
<comment type="caution">
    <text evidence="2">The sequence shown here is derived from an EMBL/GenBank/DDBJ whole genome shotgun (WGS) entry which is preliminary data.</text>
</comment>
<protein>
    <submittedName>
        <fullName evidence="2">Uncharacterized protein</fullName>
    </submittedName>
</protein>
<evidence type="ECO:0000256" key="1">
    <source>
        <dbReference type="SAM" id="MobiDB-lite"/>
    </source>
</evidence>
<organism evidence="2 3">
    <name type="scientific">Vespula maculifrons</name>
    <name type="common">Eastern yellow jacket</name>
    <name type="synonym">Wasp</name>
    <dbReference type="NCBI Taxonomy" id="7453"/>
    <lineage>
        <taxon>Eukaryota</taxon>
        <taxon>Metazoa</taxon>
        <taxon>Ecdysozoa</taxon>
        <taxon>Arthropoda</taxon>
        <taxon>Hexapoda</taxon>
        <taxon>Insecta</taxon>
        <taxon>Pterygota</taxon>
        <taxon>Neoptera</taxon>
        <taxon>Endopterygota</taxon>
        <taxon>Hymenoptera</taxon>
        <taxon>Apocrita</taxon>
        <taxon>Aculeata</taxon>
        <taxon>Vespoidea</taxon>
        <taxon>Vespidae</taxon>
        <taxon>Vespinae</taxon>
        <taxon>Vespula</taxon>
    </lineage>
</organism>
<dbReference type="EMBL" id="JAYRBN010000074">
    <property type="protein sequence ID" value="KAL2733408.1"/>
    <property type="molecule type" value="Genomic_DNA"/>
</dbReference>
<dbReference type="AlphaFoldDB" id="A0ABD2BKV6"/>
<keyword evidence="3" id="KW-1185">Reference proteome</keyword>
<feature type="compositionally biased region" description="Basic and acidic residues" evidence="1">
    <location>
        <begin position="28"/>
        <end position="56"/>
    </location>
</feature>
<evidence type="ECO:0000313" key="3">
    <source>
        <dbReference type="Proteomes" id="UP001607303"/>
    </source>
</evidence>